<sequence length="1523" mass="168375">MISFLYQSLAAYCLSITLASTLESQALKAELPGSCTTQPCVHGICIDTASGGHQCFCQNGYTGLNCQTNYDDCRSEPCINGGSCIDGIDDFTCLCDQGYTGLTCETDINECLSDPCLNNGLCEDLINHYICHCHLGCLPNFFGEKCELPTCPCERGGICVGEPEFSCLCPFGWTGKTCETPVEVCERNICNGGLCLFGSSNDEINTRNITCFCVPDYHGKFCELQYNECIPEPSCENGATCVDDVDGYSCICPAGYLGSTCNETFACFGKECLSVHLEPSTTLPSEFSFDTEMNHILSSNTRSNFPTTPLDLSTFTSNAYLYPSIVLSVTKTSEIMDNFHIMQTDFLFNANAEKRIQELPLLETNEFNLTETYLSPVLKTEMTSSAPLHPTVPSIITEDYASIFVSQNENMSISNSFSPTIFTSWNEIQKLETTFPEAKYEYHFSSSILKNSSMTLLLTTSPNSVPNEVTLAHDAIHLTSAIYSLPLHSSDAAIRRLPDYCEDLNCQNGGTPMIVNEFEESSGMRCECMCPLLYAGPICERETYLLIPQFHKSSYLKHALPSIDPEKGMDIDISFKTSAPEGTILFTEAATGGSFLMLYIENGLLKFKFSCGHQTTIFMETHASVNNSFFTSVSISTSWTPDIAHIKNASCNVGLLVNGSAPMSGQQFVVFPRFDFRHIYIGGVPLSFKSSVPNIHRAPSLEGCVVFLQINGDEKELVQDAEMGIGITECYNSACYRNPCLNGATCRSFDDHWNCECPDGFAGPFCEHKTCFANPCEHGSTCLPNLDYGYLCICPYGKHGKNCESDLHISRPSLFGDIMGYSSYLQYQLLSDYHYHLEIRLMFSTVDLQTNSLLLFNGQMDSFHLAEDFLAVGLHSGHVIYAFNLGSGTRVLKSVNALNQNISVHSVLIGRHRRYCWMEVDSQNKVVGLASGQLTALNTPAALYIGGHPSYSFSLLPEELQHYRGFKGCIFGVEFRNSPGAIFRPIHSVLDGRNIQQCSTTECELIQCSNGGTCIDVGSTFQCKCTEGWVGVLCAQQKTPCSLGNHKCHSASVCVPVNDEYRCDCPLGQSGKYCEKNITVSDPLFDGISSYLSTRSVNVRHSMDVLISFKPLSGNGLIFYGAQHLNELSRDFVSLSLVSGYVQLRFNLGTDPSSTVVLNSFQKVEKNSWQTIEFGRYRRAAYLKLEGDEEVTSISPPGMEILDVSTDFYLGGIPDLSALPKEAVEVSPAYFKGCIRLLSVNSKLMELNSHDAVNGRNIEDCDGTYCGYNSCKNGGTCIPKDDSFYCLCPERFKGQMCEVHMQCWQHTCLHGATCVPHGLSNHRCVCPIGWKGDRCETGVNVSSAYFSGASYLLYQDGSYKHRDLTKTSISFNFSSVESSGLLLWNGKIYSEDGDYLGIGLSNNHLHVVWNLGWLSRSEIITDVILSGLNSWHHVYIDRNNRLLNLYFDGQAYSRKVSGSFYELNTDGNYFLGGFPNSLDIEEETLGYFSSSFVGCIKDLTISEKLIHIMDLKEGKNLEPCPQE</sequence>
<organism evidence="10 11">
    <name type="scientific">Caerostris darwini</name>
    <dbReference type="NCBI Taxonomy" id="1538125"/>
    <lineage>
        <taxon>Eukaryota</taxon>
        <taxon>Metazoa</taxon>
        <taxon>Ecdysozoa</taxon>
        <taxon>Arthropoda</taxon>
        <taxon>Chelicerata</taxon>
        <taxon>Arachnida</taxon>
        <taxon>Araneae</taxon>
        <taxon>Araneomorphae</taxon>
        <taxon>Entelegynae</taxon>
        <taxon>Araneoidea</taxon>
        <taxon>Araneidae</taxon>
        <taxon>Caerostris</taxon>
    </lineage>
</organism>
<reference evidence="10 11" key="1">
    <citation type="submission" date="2021-06" db="EMBL/GenBank/DDBJ databases">
        <title>Caerostris darwini draft genome.</title>
        <authorList>
            <person name="Kono N."/>
            <person name="Arakawa K."/>
        </authorList>
    </citation>
    <scope>NUCLEOTIDE SEQUENCE [LARGE SCALE GENOMIC DNA]</scope>
</reference>
<dbReference type="InterPro" id="IPR051830">
    <property type="entry name" value="NOTCH_homolog"/>
</dbReference>
<dbReference type="InterPro" id="IPR018097">
    <property type="entry name" value="EGF_Ca-bd_CS"/>
</dbReference>
<dbReference type="InterPro" id="IPR013320">
    <property type="entry name" value="ConA-like_dom_sf"/>
</dbReference>
<dbReference type="Pfam" id="PF02210">
    <property type="entry name" value="Laminin_G_2"/>
    <property type="match status" value="2"/>
</dbReference>
<dbReference type="EMBL" id="BPLQ01007403">
    <property type="protein sequence ID" value="GIY29859.1"/>
    <property type="molecule type" value="Genomic_DNA"/>
</dbReference>
<dbReference type="PROSITE" id="PS00010">
    <property type="entry name" value="ASX_HYDROXYL"/>
    <property type="match status" value="4"/>
</dbReference>
<evidence type="ECO:0000313" key="11">
    <source>
        <dbReference type="Proteomes" id="UP001054837"/>
    </source>
</evidence>
<dbReference type="PROSITE" id="PS01187">
    <property type="entry name" value="EGF_CA"/>
    <property type="match status" value="3"/>
</dbReference>
<feature type="disulfide bond" evidence="6">
    <location>
        <begin position="35"/>
        <end position="45"/>
    </location>
</feature>
<dbReference type="CDD" id="cd00110">
    <property type="entry name" value="LamG"/>
    <property type="match status" value="4"/>
</dbReference>
<feature type="signal peptide" evidence="7">
    <location>
        <begin position="1"/>
        <end position="19"/>
    </location>
</feature>
<feature type="disulfide bond" evidence="6">
    <location>
        <begin position="1065"/>
        <end position="1074"/>
    </location>
</feature>
<name>A0AAV4SA67_9ARAC</name>
<keyword evidence="3" id="KW-0677">Repeat</keyword>
<feature type="domain" description="EGF-like" evidence="9">
    <location>
        <begin position="999"/>
        <end position="1035"/>
    </location>
</feature>
<dbReference type="PANTHER" id="PTHR24033">
    <property type="entry name" value="EGF-LIKE DOMAIN-CONTAINING PROTEIN"/>
    <property type="match status" value="1"/>
</dbReference>
<dbReference type="Pfam" id="PF00008">
    <property type="entry name" value="EGF"/>
    <property type="match status" value="6"/>
</dbReference>
<feature type="chain" id="PRO_5043999932" evidence="7">
    <location>
        <begin position="20"/>
        <end position="1523"/>
    </location>
</feature>
<evidence type="ECO:0000313" key="10">
    <source>
        <dbReference type="EMBL" id="GIY29859.1"/>
    </source>
</evidence>
<dbReference type="SUPFAM" id="SSF57196">
    <property type="entry name" value="EGF/Laminin"/>
    <property type="match status" value="8"/>
</dbReference>
<keyword evidence="2 7" id="KW-0732">Signal</keyword>
<comment type="caution">
    <text evidence="10">The sequence shown here is derived from an EMBL/GenBank/DDBJ whole genome shotgun (WGS) entry which is preliminary data.</text>
</comment>
<dbReference type="PANTHER" id="PTHR24033:SF232">
    <property type="entry name" value="LAMININ SUBUNIT GAMMA-2-RELATED"/>
    <property type="match status" value="1"/>
</dbReference>
<feature type="domain" description="EGF-like" evidence="9">
    <location>
        <begin position="186"/>
        <end position="223"/>
    </location>
</feature>
<accession>A0AAV4SA67</accession>
<dbReference type="InterPro" id="IPR001791">
    <property type="entry name" value="Laminin_G"/>
</dbReference>
<evidence type="ECO:0000256" key="4">
    <source>
        <dbReference type="ARBA" id="ARBA00023157"/>
    </source>
</evidence>
<feature type="domain" description="EGF-like" evidence="9">
    <location>
        <begin position="1262"/>
        <end position="1298"/>
    </location>
</feature>
<feature type="disulfide bond" evidence="6">
    <location>
        <begin position="57"/>
        <end position="66"/>
    </location>
</feature>
<evidence type="ECO:0000256" key="6">
    <source>
        <dbReference type="PROSITE-ProRule" id="PRU00076"/>
    </source>
</evidence>
<feature type="domain" description="Laminin G" evidence="8">
    <location>
        <begin position="1081"/>
        <end position="1266"/>
    </location>
</feature>
<feature type="disulfide bond" evidence="6">
    <location>
        <begin position="169"/>
        <end position="178"/>
    </location>
</feature>
<feature type="disulfide bond" evidence="6">
    <location>
        <begin position="1025"/>
        <end position="1034"/>
    </location>
</feature>
<dbReference type="Gene3D" id="2.60.120.200">
    <property type="match status" value="4"/>
</dbReference>
<feature type="disulfide bond" evidence="6">
    <location>
        <begin position="252"/>
        <end position="261"/>
    </location>
</feature>
<keyword evidence="11" id="KW-1185">Reference proteome</keyword>
<feature type="domain" description="EGF-like" evidence="9">
    <location>
        <begin position="1037"/>
        <end position="1075"/>
    </location>
</feature>
<dbReference type="GO" id="GO:0048513">
    <property type="term" value="P:animal organ development"/>
    <property type="evidence" value="ECO:0007669"/>
    <property type="project" value="UniProtKB-ARBA"/>
</dbReference>
<dbReference type="PRINTS" id="PR00010">
    <property type="entry name" value="EGFBLOOD"/>
</dbReference>
<evidence type="ECO:0000256" key="5">
    <source>
        <dbReference type="ARBA" id="ARBA00023180"/>
    </source>
</evidence>
<feature type="disulfide bond" evidence="6">
    <location>
        <begin position="213"/>
        <end position="222"/>
    </location>
</feature>
<dbReference type="Pfam" id="PF12661">
    <property type="entry name" value="hEGF"/>
    <property type="match status" value="2"/>
</dbReference>
<dbReference type="SMART" id="SM00282">
    <property type="entry name" value="LamG"/>
    <property type="match status" value="4"/>
</dbReference>
<feature type="disulfide bond" evidence="6">
    <location>
        <begin position="95"/>
        <end position="104"/>
    </location>
</feature>
<dbReference type="Pfam" id="PF00054">
    <property type="entry name" value="Laminin_G_1"/>
    <property type="match status" value="2"/>
</dbReference>
<dbReference type="SUPFAM" id="SSF49899">
    <property type="entry name" value="Concanavalin A-like lectins/glucanases"/>
    <property type="match status" value="4"/>
</dbReference>
<dbReference type="GO" id="GO:0005509">
    <property type="term" value="F:calcium ion binding"/>
    <property type="evidence" value="ECO:0007669"/>
    <property type="project" value="InterPro"/>
</dbReference>
<protein>
    <submittedName>
        <fullName evidence="10">Protein eyes shut homolog</fullName>
    </submittedName>
</protein>
<feature type="disulfide bond" evidence="6">
    <location>
        <begin position="1326"/>
        <end position="1335"/>
    </location>
</feature>
<dbReference type="InterPro" id="IPR000742">
    <property type="entry name" value="EGF"/>
</dbReference>
<dbReference type="SMART" id="SM00179">
    <property type="entry name" value="EGF_CA"/>
    <property type="match status" value="10"/>
</dbReference>
<evidence type="ECO:0000256" key="1">
    <source>
        <dbReference type="ARBA" id="ARBA00022536"/>
    </source>
</evidence>
<feature type="domain" description="Laminin G" evidence="8">
    <location>
        <begin position="811"/>
        <end position="998"/>
    </location>
</feature>
<dbReference type="Proteomes" id="UP001054837">
    <property type="component" value="Unassembled WGS sequence"/>
</dbReference>
<evidence type="ECO:0000256" key="7">
    <source>
        <dbReference type="SAM" id="SignalP"/>
    </source>
</evidence>
<feature type="disulfide bond" evidence="6">
    <location>
        <begin position="794"/>
        <end position="803"/>
    </location>
</feature>
<feature type="domain" description="Laminin G" evidence="8">
    <location>
        <begin position="1341"/>
        <end position="1520"/>
    </location>
</feature>
<keyword evidence="5" id="KW-0325">Glycoprotein</keyword>
<comment type="caution">
    <text evidence="6">Lacks conserved residue(s) required for the propagation of feature annotation.</text>
</comment>
<dbReference type="InterPro" id="IPR001881">
    <property type="entry name" value="EGF-like_Ca-bd_dom"/>
</dbReference>
<gene>
    <name evidence="10" type="primary">EYS</name>
    <name evidence="10" type="ORF">CDAR_312131</name>
</gene>
<dbReference type="SMART" id="SM00181">
    <property type="entry name" value="EGF"/>
    <property type="match status" value="13"/>
</dbReference>
<feature type="domain" description="EGF-like" evidence="9">
    <location>
        <begin position="767"/>
        <end position="804"/>
    </location>
</feature>
<dbReference type="PROSITE" id="PS50025">
    <property type="entry name" value="LAM_G_DOMAIN"/>
    <property type="match status" value="4"/>
</dbReference>
<evidence type="ECO:0000256" key="3">
    <source>
        <dbReference type="ARBA" id="ARBA00022737"/>
    </source>
</evidence>
<feature type="disulfide bond" evidence="6">
    <location>
        <begin position="1288"/>
        <end position="1297"/>
    </location>
</feature>
<feature type="domain" description="EGF-like" evidence="9">
    <location>
        <begin position="152"/>
        <end position="179"/>
    </location>
</feature>
<evidence type="ECO:0000256" key="2">
    <source>
        <dbReference type="ARBA" id="ARBA00022729"/>
    </source>
</evidence>
<dbReference type="CDD" id="cd00054">
    <property type="entry name" value="EGF_CA"/>
    <property type="match status" value="7"/>
</dbReference>
<dbReference type="PRINTS" id="PR01983">
    <property type="entry name" value="NOTCH"/>
</dbReference>
<dbReference type="InterPro" id="IPR000152">
    <property type="entry name" value="EGF-type_Asp/Asn_hydroxyl_site"/>
</dbReference>
<feature type="domain" description="EGF-like" evidence="9">
    <location>
        <begin position="1299"/>
        <end position="1336"/>
    </location>
</feature>
<dbReference type="PROSITE" id="PS00022">
    <property type="entry name" value="EGF_1"/>
    <property type="match status" value="11"/>
</dbReference>
<dbReference type="FunFam" id="2.10.25.10:FF:000031">
    <property type="entry name" value="neurogenic locus notch homolog protein 3"/>
    <property type="match status" value="1"/>
</dbReference>
<evidence type="ECO:0000259" key="8">
    <source>
        <dbReference type="PROSITE" id="PS50025"/>
    </source>
</evidence>
<feature type="domain" description="EGF-like" evidence="9">
    <location>
        <begin position="225"/>
        <end position="262"/>
    </location>
</feature>
<proteinExistence type="predicted"/>
<dbReference type="PROSITE" id="PS50026">
    <property type="entry name" value="EGF_3"/>
    <property type="match status" value="11"/>
</dbReference>
<dbReference type="FunFam" id="2.10.25.10:FF:000472">
    <property type="entry name" value="Uncharacterized protein, isoform A"/>
    <property type="match status" value="1"/>
</dbReference>
<feature type="domain" description="EGF-like" evidence="9">
    <location>
        <begin position="107"/>
        <end position="147"/>
    </location>
</feature>
<keyword evidence="1 6" id="KW-0245">EGF-like domain</keyword>
<dbReference type="InterPro" id="IPR013032">
    <property type="entry name" value="EGF-like_CS"/>
</dbReference>
<feature type="domain" description="EGF-like" evidence="9">
    <location>
        <begin position="69"/>
        <end position="105"/>
    </location>
</feature>
<dbReference type="Gene3D" id="2.10.25.10">
    <property type="entry name" value="Laminin"/>
    <property type="match status" value="10"/>
</dbReference>
<dbReference type="PROSITE" id="PS01186">
    <property type="entry name" value="EGF_2"/>
    <property type="match status" value="6"/>
</dbReference>
<evidence type="ECO:0000259" key="9">
    <source>
        <dbReference type="PROSITE" id="PS50026"/>
    </source>
</evidence>
<keyword evidence="4 6" id="KW-1015">Disulfide bond</keyword>
<feature type="domain" description="EGF-like" evidence="9">
    <location>
        <begin position="31"/>
        <end position="67"/>
    </location>
</feature>
<feature type="domain" description="Laminin G" evidence="8">
    <location>
        <begin position="547"/>
        <end position="735"/>
    </location>
</feature>